<proteinExistence type="predicted"/>
<sequence>MNKSESNVVSIAALTQRFSGWKVPMAADFRALIALATLNYRPGGGLAGGDETGGDVGSVNPDAVKTALHVIARDTSLTVTAAGMALNVATANSGLTLTKDGKLCRLNKSQDGSLTANTVALEVVGNTPLEVKEKVSLTLATASGLVFTDGRISLNVDDKTVTTDSHNVLVKCKAGGGLKIDPIDGTLTVDIETILKK</sequence>
<evidence type="ECO:0008006" key="3">
    <source>
        <dbReference type="Google" id="ProtNLM"/>
    </source>
</evidence>
<dbReference type="Proteomes" id="UP001177872">
    <property type="component" value="Unassembled WGS sequence"/>
</dbReference>
<dbReference type="EMBL" id="JAVCZN010000014">
    <property type="protein sequence ID" value="MDQ1863862.1"/>
    <property type="molecule type" value="Genomic_DNA"/>
</dbReference>
<keyword evidence="2" id="KW-1185">Reference proteome</keyword>
<organism evidence="1 2">
    <name type="scientific">Serratia ureilytica</name>
    <dbReference type="NCBI Taxonomy" id="300181"/>
    <lineage>
        <taxon>Bacteria</taxon>
        <taxon>Pseudomonadati</taxon>
        <taxon>Pseudomonadota</taxon>
        <taxon>Gammaproteobacteria</taxon>
        <taxon>Enterobacterales</taxon>
        <taxon>Yersiniaceae</taxon>
        <taxon>Serratia</taxon>
    </lineage>
</organism>
<reference evidence="1" key="1">
    <citation type="submission" date="2023-07" db="EMBL/GenBank/DDBJ databases">
        <title>In vitro acaricidal activity of Serratia ureilytica strains isolated from Mimosa pudica nodules againts the dust mite Tyrophagus putrescentiae.</title>
        <authorList>
            <person name="Wong-Villareal A."/>
            <person name="Cerqueda-Garcia D."/>
        </authorList>
    </citation>
    <scope>NUCLEOTIDE SEQUENCE</scope>
    <source>
        <strain evidence="1">UTS2</strain>
    </source>
</reference>
<protein>
    <recommendedName>
        <fullName evidence="3">Phage tail protein</fullName>
    </recommendedName>
</protein>
<evidence type="ECO:0000313" key="2">
    <source>
        <dbReference type="Proteomes" id="UP001177872"/>
    </source>
</evidence>
<dbReference type="RefSeq" id="WP_262943291.1">
    <property type="nucleotide sequence ID" value="NZ_JAIQCT010000047.1"/>
</dbReference>
<comment type="caution">
    <text evidence="1">The sequence shown here is derived from an EMBL/GenBank/DDBJ whole genome shotgun (WGS) entry which is preliminary data.</text>
</comment>
<accession>A0ABU0VR30</accession>
<gene>
    <name evidence="1" type="ORF">Q6237_23040</name>
</gene>
<name>A0ABU0VR30_9GAMM</name>
<evidence type="ECO:0000313" key="1">
    <source>
        <dbReference type="EMBL" id="MDQ1863862.1"/>
    </source>
</evidence>